<organism evidence="9 10">
    <name type="scientific">Nonomuraea soli</name>
    <dbReference type="NCBI Taxonomy" id="1032476"/>
    <lineage>
        <taxon>Bacteria</taxon>
        <taxon>Bacillati</taxon>
        <taxon>Actinomycetota</taxon>
        <taxon>Actinomycetes</taxon>
        <taxon>Streptosporangiales</taxon>
        <taxon>Streptosporangiaceae</taxon>
        <taxon>Nonomuraea</taxon>
    </lineage>
</organism>
<evidence type="ECO:0000256" key="3">
    <source>
        <dbReference type="ARBA" id="ARBA00022448"/>
    </source>
</evidence>
<keyword evidence="5" id="KW-0547">Nucleotide-binding</keyword>
<evidence type="ECO:0000313" key="10">
    <source>
        <dbReference type="Proteomes" id="UP000530928"/>
    </source>
</evidence>
<dbReference type="InterPro" id="IPR017871">
    <property type="entry name" value="ABC_transporter-like_CS"/>
</dbReference>
<evidence type="ECO:0000313" key="9">
    <source>
        <dbReference type="EMBL" id="MBA2894595.1"/>
    </source>
</evidence>
<dbReference type="GO" id="GO:0005524">
    <property type="term" value="F:ATP binding"/>
    <property type="evidence" value="ECO:0007669"/>
    <property type="project" value="UniProtKB-KW"/>
</dbReference>
<dbReference type="Gene3D" id="3.40.50.300">
    <property type="entry name" value="P-loop containing nucleotide triphosphate hydrolases"/>
    <property type="match status" value="1"/>
</dbReference>
<gene>
    <name evidence="9" type="ORF">HNR30_005967</name>
</gene>
<dbReference type="InterPro" id="IPR003439">
    <property type="entry name" value="ABC_transporter-like_ATP-bd"/>
</dbReference>
<comment type="subcellular location">
    <subcellularLocation>
        <location evidence="1">Cell membrane</location>
        <topology evidence="1">Peripheral membrane protein</topology>
    </subcellularLocation>
</comment>
<sequence>MADALLAVEDLSVEYRGLRGAARAVDRVSFEVAPGEVLGLAGESGCGKSTLALAIPRLLRAPAVITSGSVRLGGRDILELDDRRLRSIRWSEIAMVFQNAMNALNPVMRLGSQFADVIRTHTGLGRARALERAAELCTLVGIDPARLRSYPHELSGGMRQRAALAIALALEPKLVIMDEPTTALDVVLQREIMEEITALRERLGFAVLFITHDISLLIEVADRIAIMYGGRIVEQAPARSFLESAAHPYTRGLLASFPSIDDDGERLTGIPGSPPSLIDPPAGCGFAARCTLASDRCRETPPFVEIAPAHRAACWEVGA</sequence>
<dbReference type="InterPro" id="IPR050388">
    <property type="entry name" value="ABC_Ni/Peptide_Import"/>
</dbReference>
<evidence type="ECO:0000256" key="6">
    <source>
        <dbReference type="ARBA" id="ARBA00022840"/>
    </source>
</evidence>
<keyword evidence="6 9" id="KW-0067">ATP-binding</keyword>
<dbReference type="InterPro" id="IPR013563">
    <property type="entry name" value="Oligopep_ABC_C"/>
</dbReference>
<dbReference type="Pfam" id="PF00005">
    <property type="entry name" value="ABC_tran"/>
    <property type="match status" value="1"/>
</dbReference>
<keyword evidence="10" id="KW-1185">Reference proteome</keyword>
<dbReference type="SMART" id="SM00382">
    <property type="entry name" value="AAA"/>
    <property type="match status" value="1"/>
</dbReference>
<dbReference type="RefSeq" id="WP_181613347.1">
    <property type="nucleotide sequence ID" value="NZ_BAABAM010000004.1"/>
</dbReference>
<dbReference type="CDD" id="cd03257">
    <property type="entry name" value="ABC_NikE_OppD_transporters"/>
    <property type="match status" value="1"/>
</dbReference>
<dbReference type="GO" id="GO:0005886">
    <property type="term" value="C:plasma membrane"/>
    <property type="evidence" value="ECO:0007669"/>
    <property type="project" value="UniProtKB-SubCell"/>
</dbReference>
<keyword evidence="3" id="KW-0813">Transport</keyword>
<proteinExistence type="inferred from homology"/>
<dbReference type="PANTHER" id="PTHR43297">
    <property type="entry name" value="OLIGOPEPTIDE TRANSPORT ATP-BINDING PROTEIN APPD"/>
    <property type="match status" value="1"/>
</dbReference>
<evidence type="ECO:0000259" key="8">
    <source>
        <dbReference type="PROSITE" id="PS50893"/>
    </source>
</evidence>
<name>A0A7W0HT24_9ACTN</name>
<evidence type="ECO:0000256" key="5">
    <source>
        <dbReference type="ARBA" id="ARBA00022741"/>
    </source>
</evidence>
<evidence type="ECO:0000256" key="1">
    <source>
        <dbReference type="ARBA" id="ARBA00004202"/>
    </source>
</evidence>
<evidence type="ECO:0000256" key="4">
    <source>
        <dbReference type="ARBA" id="ARBA00022475"/>
    </source>
</evidence>
<dbReference type="AlphaFoldDB" id="A0A7W0HT24"/>
<protein>
    <submittedName>
        <fullName evidence="9">Peptide/nickel transport system ATP-binding protein</fullName>
    </submittedName>
</protein>
<dbReference type="Pfam" id="PF08352">
    <property type="entry name" value="oligo_HPY"/>
    <property type="match status" value="1"/>
</dbReference>
<evidence type="ECO:0000256" key="2">
    <source>
        <dbReference type="ARBA" id="ARBA00005417"/>
    </source>
</evidence>
<evidence type="ECO:0000256" key="7">
    <source>
        <dbReference type="ARBA" id="ARBA00023136"/>
    </source>
</evidence>
<dbReference type="PROSITE" id="PS50893">
    <property type="entry name" value="ABC_TRANSPORTER_2"/>
    <property type="match status" value="1"/>
</dbReference>
<dbReference type="InterPro" id="IPR003593">
    <property type="entry name" value="AAA+_ATPase"/>
</dbReference>
<dbReference type="SUPFAM" id="SSF52540">
    <property type="entry name" value="P-loop containing nucleoside triphosphate hydrolases"/>
    <property type="match status" value="1"/>
</dbReference>
<dbReference type="InterPro" id="IPR027417">
    <property type="entry name" value="P-loop_NTPase"/>
</dbReference>
<dbReference type="EMBL" id="JACDUR010000006">
    <property type="protein sequence ID" value="MBA2894595.1"/>
    <property type="molecule type" value="Genomic_DNA"/>
</dbReference>
<dbReference type="Proteomes" id="UP000530928">
    <property type="component" value="Unassembled WGS sequence"/>
</dbReference>
<dbReference type="GO" id="GO:0016887">
    <property type="term" value="F:ATP hydrolysis activity"/>
    <property type="evidence" value="ECO:0007669"/>
    <property type="project" value="InterPro"/>
</dbReference>
<dbReference type="PROSITE" id="PS00211">
    <property type="entry name" value="ABC_TRANSPORTER_1"/>
    <property type="match status" value="1"/>
</dbReference>
<feature type="domain" description="ABC transporter" evidence="8">
    <location>
        <begin position="6"/>
        <end position="254"/>
    </location>
</feature>
<dbReference type="GO" id="GO:0015833">
    <property type="term" value="P:peptide transport"/>
    <property type="evidence" value="ECO:0007669"/>
    <property type="project" value="InterPro"/>
</dbReference>
<reference evidence="9 10" key="1">
    <citation type="submission" date="2020-07" db="EMBL/GenBank/DDBJ databases">
        <title>Genomic Encyclopedia of Type Strains, Phase IV (KMG-IV): sequencing the most valuable type-strain genomes for metagenomic binning, comparative biology and taxonomic classification.</title>
        <authorList>
            <person name="Goeker M."/>
        </authorList>
    </citation>
    <scope>NUCLEOTIDE SEQUENCE [LARGE SCALE GENOMIC DNA]</scope>
    <source>
        <strain evidence="9 10">DSM 45533</strain>
    </source>
</reference>
<comment type="similarity">
    <text evidence="2">Belongs to the ABC transporter superfamily.</text>
</comment>
<dbReference type="NCBIfam" id="TIGR01727">
    <property type="entry name" value="oligo_HPY"/>
    <property type="match status" value="1"/>
</dbReference>
<keyword evidence="4" id="KW-1003">Cell membrane</keyword>
<comment type="caution">
    <text evidence="9">The sequence shown here is derived from an EMBL/GenBank/DDBJ whole genome shotgun (WGS) entry which is preliminary data.</text>
</comment>
<dbReference type="FunFam" id="3.40.50.300:FF:000016">
    <property type="entry name" value="Oligopeptide ABC transporter ATP-binding component"/>
    <property type="match status" value="1"/>
</dbReference>
<keyword evidence="7" id="KW-0472">Membrane</keyword>
<accession>A0A7W0HT24</accession>
<dbReference type="PANTHER" id="PTHR43297:SF2">
    <property type="entry name" value="DIPEPTIDE TRANSPORT ATP-BINDING PROTEIN DPPD"/>
    <property type="match status" value="1"/>
</dbReference>